<evidence type="ECO:0000313" key="3">
    <source>
        <dbReference type="Proteomes" id="UP000041254"/>
    </source>
</evidence>
<sequence>MTDGGVSLRTLLDQQEALLGGRSVRQLDEREYAAYMEKEKQITIALQNSTSVEVDDEILQAVRTVHERTSNQLAAPGASSSGGSSSSSSASSSRSSRSSSSSRGRHRSDLVELSVRGTRFTVPLTTIAVVPDSLLATSIHGGSRELDISPRYFSKILDALRRGRSNRTSSIDSLPEADRPAFVSLVRQLGVEKLFMRLETIPEEATDAEAAQEVQTEETTAVAEGQQAATADESDSPPDSPHPNRIDIILRGQRVSPVDAITFEESISYSVHPDGVLLSCLVEAVVETIKGAVFYRLLYQITDKEADYLRQLLHSRPPPKPTRYTDDTAAADEVEDARAKAPTEPPSPPNATSSNNGTSTNAATSSNGSGSGSSGAAATTTTAEASPSQPSQPSPADTPAPTQTQPSSESAPPPPSPPSDPPPTPTPTPTPAPAPADSPAAQAPGEAESAAKEGEQQREGSEAVAASSSSSGNGNGNGGDQAAAAAAAAEGEGPSSPPTPAPSSIAEPVQMTRAEKIDRKVELALKGRVQACRIKDHHTFPVDHWKDIHIHTISMDGDVCAYSLADLMVDGDTILRGDEPCGGLPRQIVVELTVNVEIDVNGRV</sequence>
<evidence type="ECO:0000313" key="2">
    <source>
        <dbReference type="EMBL" id="CEM23761.1"/>
    </source>
</evidence>
<dbReference type="STRING" id="1169540.A0A0G4G5U5"/>
<dbReference type="SUPFAM" id="SSF54695">
    <property type="entry name" value="POZ domain"/>
    <property type="match status" value="1"/>
</dbReference>
<dbReference type="Gene3D" id="3.30.710.10">
    <property type="entry name" value="Potassium Channel Kv1.1, Chain A"/>
    <property type="match status" value="1"/>
</dbReference>
<name>A0A0G4G5U5_VITBC</name>
<feature type="compositionally biased region" description="Pro residues" evidence="1">
    <location>
        <begin position="411"/>
        <end position="436"/>
    </location>
</feature>
<protein>
    <submittedName>
        <fullName evidence="2">Uncharacterized protein</fullName>
    </submittedName>
</protein>
<feature type="compositionally biased region" description="Low complexity" evidence="1">
    <location>
        <begin position="399"/>
        <end position="410"/>
    </location>
</feature>
<organism evidence="2 3">
    <name type="scientific">Vitrella brassicaformis (strain CCMP3155)</name>
    <dbReference type="NCBI Taxonomy" id="1169540"/>
    <lineage>
        <taxon>Eukaryota</taxon>
        <taxon>Sar</taxon>
        <taxon>Alveolata</taxon>
        <taxon>Colpodellida</taxon>
        <taxon>Vitrellaceae</taxon>
        <taxon>Vitrella</taxon>
    </lineage>
</organism>
<reference evidence="2 3" key="1">
    <citation type="submission" date="2014-11" db="EMBL/GenBank/DDBJ databases">
        <authorList>
            <person name="Zhu J."/>
            <person name="Qi W."/>
            <person name="Song R."/>
        </authorList>
    </citation>
    <scope>NUCLEOTIDE SEQUENCE [LARGE SCALE GENOMIC DNA]</scope>
</reference>
<dbReference type="EMBL" id="CDMY01000571">
    <property type="protein sequence ID" value="CEM23761.1"/>
    <property type="molecule type" value="Genomic_DNA"/>
</dbReference>
<feature type="compositionally biased region" description="Low complexity" evidence="1">
    <location>
        <begin position="208"/>
        <end position="231"/>
    </location>
</feature>
<dbReference type="Proteomes" id="UP000041254">
    <property type="component" value="Unassembled WGS sequence"/>
</dbReference>
<dbReference type="VEuPathDB" id="CryptoDB:Vbra_17109"/>
<accession>A0A0G4G5U5</accession>
<feature type="region of interest" description="Disordered" evidence="1">
    <location>
        <begin position="69"/>
        <end position="110"/>
    </location>
</feature>
<feature type="compositionally biased region" description="Low complexity" evidence="1">
    <location>
        <begin position="437"/>
        <end position="448"/>
    </location>
</feature>
<feature type="region of interest" description="Disordered" evidence="1">
    <location>
        <begin position="334"/>
        <end position="508"/>
    </location>
</feature>
<feature type="compositionally biased region" description="Low complexity" evidence="1">
    <location>
        <begin position="350"/>
        <end position="389"/>
    </location>
</feature>
<keyword evidence="3" id="KW-1185">Reference proteome</keyword>
<feature type="compositionally biased region" description="Low complexity" evidence="1">
    <location>
        <begin position="462"/>
        <end position="472"/>
    </location>
</feature>
<feature type="compositionally biased region" description="Low complexity" evidence="1">
    <location>
        <begin position="480"/>
        <end position="494"/>
    </location>
</feature>
<dbReference type="InParanoid" id="A0A0G4G5U5"/>
<feature type="compositionally biased region" description="Basic and acidic residues" evidence="1">
    <location>
        <begin position="449"/>
        <end position="461"/>
    </location>
</feature>
<feature type="region of interest" description="Disordered" evidence="1">
    <location>
        <begin position="206"/>
        <end position="245"/>
    </location>
</feature>
<evidence type="ECO:0000256" key="1">
    <source>
        <dbReference type="SAM" id="MobiDB-lite"/>
    </source>
</evidence>
<gene>
    <name evidence="2" type="ORF">Vbra_17109</name>
</gene>
<feature type="compositionally biased region" description="Low complexity" evidence="1">
    <location>
        <begin position="77"/>
        <end position="102"/>
    </location>
</feature>
<proteinExistence type="predicted"/>
<dbReference type="InterPro" id="IPR011333">
    <property type="entry name" value="SKP1/BTB/POZ_sf"/>
</dbReference>
<dbReference type="AlphaFoldDB" id="A0A0G4G5U5"/>